<comment type="caution">
    <text evidence="6">The sequence shown here is derived from an EMBL/GenBank/DDBJ whole genome shotgun (WGS) entry which is preliminary data.</text>
</comment>
<dbReference type="EMBL" id="JAENJH010000002">
    <property type="protein sequence ID" value="MBK1784330.1"/>
    <property type="molecule type" value="Genomic_DNA"/>
</dbReference>
<comment type="subunit">
    <text evidence="3">Homodimer. Interacts with LigD.</text>
</comment>
<dbReference type="InterPro" id="IPR009187">
    <property type="entry name" value="Prok_Ku"/>
</dbReference>
<feature type="compositionally biased region" description="Basic and acidic residues" evidence="4">
    <location>
        <begin position="278"/>
        <end position="291"/>
    </location>
</feature>
<dbReference type="NCBIfam" id="TIGR02772">
    <property type="entry name" value="Ku_bact"/>
    <property type="match status" value="1"/>
</dbReference>
<dbReference type="InterPro" id="IPR016194">
    <property type="entry name" value="SPOC-like_C_dom_sf"/>
</dbReference>
<keyword evidence="3" id="KW-0227">DNA damage</keyword>
<dbReference type="Gene3D" id="2.40.290.10">
    <property type="match status" value="1"/>
</dbReference>
<evidence type="ECO:0000256" key="1">
    <source>
        <dbReference type="ARBA" id="ARBA00023125"/>
    </source>
</evidence>
<dbReference type="GO" id="GO:0006310">
    <property type="term" value="P:DNA recombination"/>
    <property type="evidence" value="ECO:0007669"/>
    <property type="project" value="UniProtKB-KW"/>
</dbReference>
<keyword evidence="2 3" id="KW-0233">DNA recombination</keyword>
<evidence type="ECO:0000256" key="4">
    <source>
        <dbReference type="SAM" id="MobiDB-lite"/>
    </source>
</evidence>
<dbReference type="InterPro" id="IPR006164">
    <property type="entry name" value="DNA_bd_Ku70/Ku80"/>
</dbReference>
<sequence>MARAIWSGALNFGLVTVPVELYSATEDHTIHFRQFQRGTSDRIRYRRVNERTGEEVPYSDIVKGYELGGDEYVLVEPDELDEIAPGRSRSLDIDAFVDLEQIDPVYFQRTYWLAPAKEEFGRAYTLLIEAMAKTNRAGLARFVMRGKEYLAAVRAGEDVLVLNTLHFPEDIREPKRELGKLPSRGDVKAKEVDMAVSLIESMAQEWKPDDYHDTYTERVERLIDDKREGRAVTAEEAAPEATKVIDLFDALSRSVESRKRGTKSSRKRSRGPGLGELSKADLDRMAREAGIKGRSTMNRAALERALRKASPEPAGERAS</sequence>
<evidence type="ECO:0000313" key="7">
    <source>
        <dbReference type="Proteomes" id="UP000635245"/>
    </source>
</evidence>
<keyword evidence="1 3" id="KW-0238">DNA-binding</keyword>
<organism evidence="6 7">
    <name type="scientific">Prauserella cavernicola</name>
    <dbReference type="NCBI Taxonomy" id="2800127"/>
    <lineage>
        <taxon>Bacteria</taxon>
        <taxon>Bacillati</taxon>
        <taxon>Actinomycetota</taxon>
        <taxon>Actinomycetes</taxon>
        <taxon>Pseudonocardiales</taxon>
        <taxon>Pseudonocardiaceae</taxon>
        <taxon>Prauserella</taxon>
    </lineage>
</organism>
<dbReference type="Pfam" id="PF02735">
    <property type="entry name" value="Ku"/>
    <property type="match status" value="1"/>
</dbReference>
<keyword evidence="7" id="KW-1185">Reference proteome</keyword>
<proteinExistence type="inferred from homology"/>
<feature type="compositionally biased region" description="Basic and acidic residues" evidence="4">
    <location>
        <begin position="301"/>
        <end position="319"/>
    </location>
</feature>
<dbReference type="Proteomes" id="UP000635245">
    <property type="component" value="Unassembled WGS sequence"/>
</dbReference>
<dbReference type="PIRSF" id="PIRSF006493">
    <property type="entry name" value="Prok_Ku"/>
    <property type="match status" value="1"/>
</dbReference>
<dbReference type="SMART" id="SM00559">
    <property type="entry name" value="Ku78"/>
    <property type="match status" value="1"/>
</dbReference>
<dbReference type="PANTHER" id="PTHR41251">
    <property type="entry name" value="NON-HOMOLOGOUS END JOINING PROTEIN KU"/>
    <property type="match status" value="1"/>
</dbReference>
<dbReference type="HAMAP" id="MF_01875">
    <property type="entry name" value="Prokaryotic_Ku"/>
    <property type="match status" value="1"/>
</dbReference>
<protein>
    <recommendedName>
        <fullName evidence="3">Non-homologous end joining protein Ku</fullName>
    </recommendedName>
</protein>
<reference evidence="6" key="1">
    <citation type="submission" date="2020-12" db="EMBL/GenBank/DDBJ databases">
        <title>Prauserella sp. ASG 168, a novel actinomycete isolated from cave rock.</title>
        <authorList>
            <person name="Suriyachadkun C."/>
        </authorList>
    </citation>
    <scope>NUCLEOTIDE SEQUENCE</scope>
    <source>
        <strain evidence="6">ASG 168</strain>
    </source>
</reference>
<feature type="region of interest" description="Disordered" evidence="4">
    <location>
        <begin position="256"/>
        <end position="319"/>
    </location>
</feature>
<feature type="compositionally biased region" description="Basic residues" evidence="4">
    <location>
        <begin position="260"/>
        <end position="270"/>
    </location>
</feature>
<dbReference type="GO" id="GO:0006303">
    <property type="term" value="P:double-strand break repair via nonhomologous end joining"/>
    <property type="evidence" value="ECO:0007669"/>
    <property type="project" value="UniProtKB-UniRule"/>
</dbReference>
<feature type="domain" description="Ku" evidence="5">
    <location>
        <begin position="53"/>
        <end position="183"/>
    </location>
</feature>
<dbReference type="SUPFAM" id="SSF100939">
    <property type="entry name" value="SPOC domain-like"/>
    <property type="match status" value="1"/>
</dbReference>
<evidence type="ECO:0000256" key="3">
    <source>
        <dbReference type="HAMAP-Rule" id="MF_01875"/>
    </source>
</evidence>
<accession>A0A934V4Q2</accession>
<dbReference type="PANTHER" id="PTHR41251:SF1">
    <property type="entry name" value="NON-HOMOLOGOUS END JOINING PROTEIN KU"/>
    <property type="match status" value="1"/>
</dbReference>
<dbReference type="RefSeq" id="WP_200316642.1">
    <property type="nucleotide sequence ID" value="NZ_JAENJH010000002.1"/>
</dbReference>
<dbReference type="FunFam" id="2.40.290.10:FF:000004">
    <property type="entry name" value="Non-homologous end joining protein Ku"/>
    <property type="match status" value="1"/>
</dbReference>
<comment type="function">
    <text evidence="3">With LigD forms a non-homologous end joining (NHEJ) DNA repair enzyme, which repairs dsDNA breaks with reduced fidelity. Binds linear dsDNA with 5'- and 3'- overhangs but not closed circular dsDNA nor ssDNA. Recruits and stimulates the ligase activity of LigD.</text>
</comment>
<dbReference type="CDD" id="cd00789">
    <property type="entry name" value="KU_like"/>
    <property type="match status" value="1"/>
</dbReference>
<keyword evidence="3" id="KW-0234">DNA repair</keyword>
<gene>
    <name evidence="3" type="primary">ku</name>
    <name evidence="6" type="ORF">JHE00_08310</name>
</gene>
<dbReference type="GO" id="GO:0003690">
    <property type="term" value="F:double-stranded DNA binding"/>
    <property type="evidence" value="ECO:0007669"/>
    <property type="project" value="UniProtKB-UniRule"/>
</dbReference>
<dbReference type="AlphaFoldDB" id="A0A934V4Q2"/>
<evidence type="ECO:0000313" key="6">
    <source>
        <dbReference type="EMBL" id="MBK1784330.1"/>
    </source>
</evidence>
<evidence type="ECO:0000259" key="5">
    <source>
        <dbReference type="SMART" id="SM00559"/>
    </source>
</evidence>
<evidence type="ECO:0000256" key="2">
    <source>
        <dbReference type="ARBA" id="ARBA00023172"/>
    </source>
</evidence>
<name>A0A934V4Q2_9PSEU</name>
<comment type="similarity">
    <text evidence="3">Belongs to the prokaryotic Ku family.</text>
</comment>